<keyword evidence="2" id="KW-1185">Reference proteome</keyword>
<gene>
    <name evidence="1" type="ORF">V0288_01725</name>
</gene>
<evidence type="ECO:0000313" key="1">
    <source>
        <dbReference type="EMBL" id="MEG3435826.1"/>
    </source>
</evidence>
<accession>A0AAW9QQF5</accession>
<sequence>MSDRDLASASDRVFDWMYRFEDNSLLVGKVRGRLEGDRDCLIDPEPIEARYLDIDGKTVLVHWQAEDFIAFEMADAGKDILIVASNDNCTKNSLCLVSGISRSRAQVTDEGLQVIGESFQFPAWSVKAEATANQPAISWGWSVSPFFPFLSLRVNLQSTTTKKIYRWTVSPYLPFFPLVEVAESVA</sequence>
<name>A0AAW9QQF5_9CHRO</name>
<dbReference type="Proteomes" id="UP001328733">
    <property type="component" value="Unassembled WGS sequence"/>
</dbReference>
<proteinExistence type="predicted"/>
<dbReference type="EMBL" id="JBAFSM010000002">
    <property type="protein sequence ID" value="MEG3435826.1"/>
    <property type="molecule type" value="Genomic_DNA"/>
</dbReference>
<protein>
    <submittedName>
        <fullName evidence="1">Uncharacterized protein</fullName>
    </submittedName>
</protein>
<organism evidence="1 2">
    <name type="scientific">Pannus brasiliensis CCIBt3594</name>
    <dbReference type="NCBI Taxonomy" id="1427578"/>
    <lineage>
        <taxon>Bacteria</taxon>
        <taxon>Bacillati</taxon>
        <taxon>Cyanobacteriota</taxon>
        <taxon>Cyanophyceae</taxon>
        <taxon>Oscillatoriophycideae</taxon>
        <taxon>Chroococcales</taxon>
        <taxon>Microcystaceae</taxon>
        <taxon>Pannus</taxon>
    </lineage>
</organism>
<dbReference type="RefSeq" id="WP_332863277.1">
    <property type="nucleotide sequence ID" value="NZ_JBAFSM010000002.1"/>
</dbReference>
<reference evidence="1 2" key="1">
    <citation type="submission" date="2024-01" db="EMBL/GenBank/DDBJ databases">
        <title>Genomic insights into the taxonomy and metabolism of the cyanobacterium Pannus brasiliensis CCIBt3594.</title>
        <authorList>
            <person name="Machado M."/>
            <person name="Botero N.B."/>
            <person name="Andreote A.P.D."/>
            <person name="Feitosa A.M.T."/>
            <person name="Popin R."/>
            <person name="Sivonen K."/>
            <person name="Fiore M.F."/>
        </authorList>
    </citation>
    <scope>NUCLEOTIDE SEQUENCE [LARGE SCALE GENOMIC DNA]</scope>
    <source>
        <strain evidence="1 2">CCIBt3594</strain>
    </source>
</reference>
<evidence type="ECO:0000313" key="2">
    <source>
        <dbReference type="Proteomes" id="UP001328733"/>
    </source>
</evidence>
<dbReference type="AlphaFoldDB" id="A0AAW9QQF5"/>
<comment type="caution">
    <text evidence="1">The sequence shown here is derived from an EMBL/GenBank/DDBJ whole genome shotgun (WGS) entry which is preliminary data.</text>
</comment>